<dbReference type="EMBL" id="NAJO01000027">
    <property type="protein sequence ID" value="OQO02597.1"/>
    <property type="molecule type" value="Genomic_DNA"/>
</dbReference>
<reference evidence="3" key="1">
    <citation type="submission" date="2017-03" db="EMBL/GenBank/DDBJ databases">
        <title>Genomes of endolithic fungi from Antarctica.</title>
        <authorList>
            <person name="Coleine C."/>
            <person name="Masonjones S."/>
            <person name="Stajich J.E."/>
        </authorList>
    </citation>
    <scope>NUCLEOTIDE SEQUENCE [LARGE SCALE GENOMIC DNA]</scope>
    <source>
        <strain evidence="3">CCFEE 5527</strain>
    </source>
</reference>
<feature type="compositionally biased region" description="Basic and acidic residues" evidence="1">
    <location>
        <begin position="138"/>
        <end position="153"/>
    </location>
</feature>
<name>A0A1V8STS7_9PEZI</name>
<dbReference type="AlphaFoldDB" id="A0A1V8STS7"/>
<evidence type="ECO:0000313" key="3">
    <source>
        <dbReference type="Proteomes" id="UP000192596"/>
    </source>
</evidence>
<protein>
    <submittedName>
        <fullName evidence="2">Uncharacterized protein</fullName>
    </submittedName>
</protein>
<accession>A0A1V8STS7</accession>
<feature type="region of interest" description="Disordered" evidence="1">
    <location>
        <begin position="78"/>
        <end position="177"/>
    </location>
</feature>
<dbReference type="Proteomes" id="UP000192596">
    <property type="component" value="Unassembled WGS sequence"/>
</dbReference>
<sequence>MASNLQILRDQLDALEMKEKLLLDRKRCNEEAQQTLDDQYRRESQRLVEEADRILAELDAVRYVDTVTTDRADLFTSLQPTLSPMSPSRSAPSMLASPTPLSTGFGSARTPDQNNRGRYGDPYVKPASMSAEIWTAKSRQDKQRLSHVSRIDDTASGMLAETDDDEPVPKRQRVEGK</sequence>
<feature type="compositionally biased region" description="Basic and acidic residues" evidence="1">
    <location>
        <begin position="167"/>
        <end position="177"/>
    </location>
</feature>
<proteinExistence type="predicted"/>
<feature type="compositionally biased region" description="Low complexity" evidence="1">
    <location>
        <begin position="82"/>
        <end position="98"/>
    </location>
</feature>
<keyword evidence="3" id="KW-1185">Reference proteome</keyword>
<evidence type="ECO:0000313" key="2">
    <source>
        <dbReference type="EMBL" id="OQO02597.1"/>
    </source>
</evidence>
<comment type="caution">
    <text evidence="2">The sequence shown here is derived from an EMBL/GenBank/DDBJ whole genome shotgun (WGS) entry which is preliminary data.</text>
</comment>
<feature type="compositionally biased region" description="Polar residues" evidence="1">
    <location>
        <begin position="99"/>
        <end position="116"/>
    </location>
</feature>
<evidence type="ECO:0000256" key="1">
    <source>
        <dbReference type="SAM" id="MobiDB-lite"/>
    </source>
</evidence>
<dbReference type="InParanoid" id="A0A1V8STS7"/>
<gene>
    <name evidence="2" type="ORF">B0A48_12125</name>
</gene>
<organism evidence="2 3">
    <name type="scientific">Cryoendolithus antarcticus</name>
    <dbReference type="NCBI Taxonomy" id="1507870"/>
    <lineage>
        <taxon>Eukaryota</taxon>
        <taxon>Fungi</taxon>
        <taxon>Dikarya</taxon>
        <taxon>Ascomycota</taxon>
        <taxon>Pezizomycotina</taxon>
        <taxon>Dothideomycetes</taxon>
        <taxon>Dothideomycetidae</taxon>
        <taxon>Cladosporiales</taxon>
        <taxon>Cladosporiaceae</taxon>
        <taxon>Cryoendolithus</taxon>
    </lineage>
</organism>